<dbReference type="Pfam" id="PF01467">
    <property type="entry name" value="CTP_transf_like"/>
    <property type="match status" value="1"/>
</dbReference>
<keyword evidence="8 11" id="KW-0067">ATP-binding</keyword>
<dbReference type="OrthoDB" id="5295945at2"/>
<comment type="catalytic activity">
    <reaction evidence="10 11">
        <text>nicotinate beta-D-ribonucleotide + ATP + H(+) = deamido-NAD(+) + diphosphate</text>
        <dbReference type="Rhea" id="RHEA:22860"/>
        <dbReference type="ChEBI" id="CHEBI:15378"/>
        <dbReference type="ChEBI" id="CHEBI:30616"/>
        <dbReference type="ChEBI" id="CHEBI:33019"/>
        <dbReference type="ChEBI" id="CHEBI:57502"/>
        <dbReference type="ChEBI" id="CHEBI:58437"/>
        <dbReference type="EC" id="2.7.7.18"/>
    </reaction>
</comment>
<evidence type="ECO:0000256" key="9">
    <source>
        <dbReference type="ARBA" id="ARBA00023027"/>
    </source>
</evidence>
<dbReference type="GO" id="GO:0005524">
    <property type="term" value="F:ATP binding"/>
    <property type="evidence" value="ECO:0007669"/>
    <property type="project" value="UniProtKB-KW"/>
</dbReference>
<dbReference type="CDD" id="cd02165">
    <property type="entry name" value="NMNAT"/>
    <property type="match status" value="1"/>
</dbReference>
<dbReference type="GO" id="GO:0004515">
    <property type="term" value="F:nicotinate-nucleotide adenylyltransferase activity"/>
    <property type="evidence" value="ECO:0007669"/>
    <property type="project" value="UniProtKB-UniRule"/>
</dbReference>
<reference evidence="13 14" key="1">
    <citation type="journal article" date="2013" name="Genome Announc.">
        <title>Draft Genome Sequence of Methylophaga lonarensis MPLT, a Haloalkaliphilic (Non-Methane-Utilizing) Methylotroph.</title>
        <authorList>
            <person name="Shetty S.A."/>
            <person name="Marathe N.P."/>
            <person name="Munot H."/>
            <person name="Antony C.P."/>
            <person name="Dhotre D.P."/>
            <person name="Murrell J.C."/>
            <person name="Shouche Y.S."/>
        </authorList>
    </citation>
    <scope>NUCLEOTIDE SEQUENCE [LARGE SCALE GENOMIC DNA]</scope>
    <source>
        <strain evidence="13 14">MPL</strain>
    </source>
</reference>
<evidence type="ECO:0000256" key="7">
    <source>
        <dbReference type="ARBA" id="ARBA00022741"/>
    </source>
</evidence>
<dbReference type="EC" id="2.7.7.18" evidence="11"/>
<evidence type="ECO:0000256" key="3">
    <source>
        <dbReference type="ARBA" id="ARBA00009014"/>
    </source>
</evidence>
<evidence type="ECO:0000256" key="8">
    <source>
        <dbReference type="ARBA" id="ARBA00022840"/>
    </source>
</evidence>
<name>M7NW91_9GAMM</name>
<evidence type="ECO:0000313" key="14">
    <source>
        <dbReference type="Proteomes" id="UP000012019"/>
    </source>
</evidence>
<evidence type="ECO:0000256" key="4">
    <source>
        <dbReference type="ARBA" id="ARBA00022642"/>
    </source>
</evidence>
<dbReference type="SUPFAM" id="SSF52374">
    <property type="entry name" value="Nucleotidylyl transferase"/>
    <property type="match status" value="1"/>
</dbReference>
<keyword evidence="6 11" id="KW-0548">Nucleotidyltransferase</keyword>
<dbReference type="PANTHER" id="PTHR39321">
    <property type="entry name" value="NICOTINATE-NUCLEOTIDE ADENYLYLTRANSFERASE-RELATED"/>
    <property type="match status" value="1"/>
</dbReference>
<sequence length="217" mass="24580">MVRFETELPAIGILGGTFDPVHFGHLRPALEVMQQLNLEQMRLIPCATPPHRQQPVASAKERRLMLELAIKGLEGFMVDDRELHRSGPSYSVDTLLSLREQFPENPLFFLVGSDAFQGLHSWSRWTELLDLAHLVVMQRPEQPSQLPDELDNWYHSHLATAADRTLAAGKIWPLAVTQMAVSATQIRNCFAEHRSARFLMPEAVISLIDQLGLYHPD</sequence>
<comment type="similarity">
    <text evidence="3 11">Belongs to the NadD family.</text>
</comment>
<dbReference type="NCBIfam" id="TIGR00125">
    <property type="entry name" value="cyt_tran_rel"/>
    <property type="match status" value="1"/>
</dbReference>
<evidence type="ECO:0000313" key="13">
    <source>
        <dbReference type="EMBL" id="EMR13038.1"/>
    </source>
</evidence>
<keyword evidence="9 11" id="KW-0520">NAD</keyword>
<comment type="function">
    <text evidence="1 11">Catalyzes the reversible adenylation of nicotinate mononucleotide (NaMN) to nicotinic acid adenine dinucleotide (NaAD).</text>
</comment>
<evidence type="ECO:0000256" key="6">
    <source>
        <dbReference type="ARBA" id="ARBA00022695"/>
    </source>
</evidence>
<accession>M7NW91</accession>
<dbReference type="InterPro" id="IPR014729">
    <property type="entry name" value="Rossmann-like_a/b/a_fold"/>
</dbReference>
<comment type="caution">
    <text evidence="13">The sequence shown here is derived from an EMBL/GenBank/DDBJ whole genome shotgun (WGS) entry which is preliminary data.</text>
</comment>
<evidence type="ECO:0000256" key="5">
    <source>
        <dbReference type="ARBA" id="ARBA00022679"/>
    </source>
</evidence>
<keyword evidence="7 11" id="KW-0547">Nucleotide-binding</keyword>
<evidence type="ECO:0000256" key="10">
    <source>
        <dbReference type="ARBA" id="ARBA00048721"/>
    </source>
</evidence>
<keyword evidence="4 11" id="KW-0662">Pyridine nucleotide biosynthesis</keyword>
<protein>
    <recommendedName>
        <fullName evidence="11">Probable nicotinate-nucleotide adenylyltransferase</fullName>
        <ecNumber evidence="11">2.7.7.18</ecNumber>
    </recommendedName>
    <alternativeName>
        <fullName evidence="11">Deamido-NAD(+) diphosphorylase</fullName>
    </alternativeName>
    <alternativeName>
        <fullName evidence="11">Deamido-NAD(+) pyrophosphorylase</fullName>
    </alternativeName>
    <alternativeName>
        <fullName evidence="11">Nicotinate mononucleotide adenylyltransferase</fullName>
        <shortName evidence="11">NaMN adenylyltransferase</shortName>
    </alternativeName>
</protein>
<dbReference type="Gene3D" id="3.40.50.620">
    <property type="entry name" value="HUPs"/>
    <property type="match status" value="1"/>
</dbReference>
<feature type="domain" description="Cytidyltransferase-like" evidence="12">
    <location>
        <begin position="13"/>
        <end position="188"/>
    </location>
</feature>
<dbReference type="NCBIfam" id="TIGR00482">
    <property type="entry name" value="nicotinate (nicotinamide) nucleotide adenylyltransferase"/>
    <property type="match status" value="1"/>
</dbReference>
<comment type="pathway">
    <text evidence="2 11">Cofactor biosynthesis; NAD(+) biosynthesis; deamido-NAD(+) from nicotinate D-ribonucleotide: step 1/1.</text>
</comment>
<evidence type="ECO:0000256" key="2">
    <source>
        <dbReference type="ARBA" id="ARBA00005019"/>
    </source>
</evidence>
<keyword evidence="5 11" id="KW-0808">Transferase</keyword>
<proteinExistence type="inferred from homology"/>
<evidence type="ECO:0000259" key="12">
    <source>
        <dbReference type="Pfam" id="PF01467"/>
    </source>
</evidence>
<evidence type="ECO:0000256" key="11">
    <source>
        <dbReference type="HAMAP-Rule" id="MF_00244"/>
    </source>
</evidence>
<dbReference type="InterPro" id="IPR004821">
    <property type="entry name" value="Cyt_trans-like"/>
</dbReference>
<dbReference type="RefSeq" id="WP_009726379.1">
    <property type="nucleotide sequence ID" value="NZ_APHR01000035.1"/>
</dbReference>
<keyword evidence="14" id="KW-1185">Reference proteome</keyword>
<dbReference type="GO" id="GO:0009435">
    <property type="term" value="P:NAD+ biosynthetic process"/>
    <property type="evidence" value="ECO:0007669"/>
    <property type="project" value="UniProtKB-UniRule"/>
</dbReference>
<dbReference type="eggNOG" id="COG1057">
    <property type="taxonomic scope" value="Bacteria"/>
</dbReference>
<dbReference type="HAMAP" id="MF_00244">
    <property type="entry name" value="NaMN_adenylyltr"/>
    <property type="match status" value="1"/>
</dbReference>
<dbReference type="InterPro" id="IPR005248">
    <property type="entry name" value="NadD/NMNAT"/>
</dbReference>
<dbReference type="PANTHER" id="PTHR39321:SF3">
    <property type="entry name" value="PHOSPHOPANTETHEINE ADENYLYLTRANSFERASE"/>
    <property type="match status" value="1"/>
</dbReference>
<dbReference type="STRING" id="1286106.MPL1_06939"/>
<evidence type="ECO:0000256" key="1">
    <source>
        <dbReference type="ARBA" id="ARBA00002324"/>
    </source>
</evidence>
<dbReference type="PATRIC" id="fig|1286106.3.peg.1392"/>
<dbReference type="UniPathway" id="UPA00253">
    <property type="reaction ID" value="UER00332"/>
</dbReference>
<dbReference type="EMBL" id="APHR01000035">
    <property type="protein sequence ID" value="EMR13038.1"/>
    <property type="molecule type" value="Genomic_DNA"/>
</dbReference>
<dbReference type="NCBIfam" id="NF000840">
    <property type="entry name" value="PRK00071.1-3"/>
    <property type="match status" value="1"/>
</dbReference>
<dbReference type="AlphaFoldDB" id="M7NW91"/>
<dbReference type="NCBIfam" id="NF000839">
    <property type="entry name" value="PRK00071.1-1"/>
    <property type="match status" value="1"/>
</dbReference>
<dbReference type="Proteomes" id="UP000012019">
    <property type="component" value="Unassembled WGS sequence"/>
</dbReference>
<organism evidence="13 14">
    <name type="scientific">Methylophaga lonarensis MPL</name>
    <dbReference type="NCBI Taxonomy" id="1286106"/>
    <lineage>
        <taxon>Bacteria</taxon>
        <taxon>Pseudomonadati</taxon>
        <taxon>Pseudomonadota</taxon>
        <taxon>Gammaproteobacteria</taxon>
        <taxon>Thiotrichales</taxon>
        <taxon>Piscirickettsiaceae</taxon>
        <taxon>Methylophaga</taxon>
    </lineage>
</organism>
<gene>
    <name evidence="11 13" type="primary">nadD</name>
    <name evidence="13" type="ORF">MPL1_06939</name>
</gene>